<accession>A0ABT3E5S8</accession>
<dbReference type="InterPro" id="IPR031451">
    <property type="entry name" value="MqsR_toxin"/>
</dbReference>
<proteinExistence type="predicted"/>
<dbReference type="Pfam" id="PF15723">
    <property type="entry name" value="MqsR_toxin"/>
    <property type="match status" value="1"/>
</dbReference>
<organism evidence="1 2">
    <name type="scientific">Weissella ceti</name>
    <dbReference type="NCBI Taxonomy" id="759620"/>
    <lineage>
        <taxon>Bacteria</taxon>
        <taxon>Bacillati</taxon>
        <taxon>Bacillota</taxon>
        <taxon>Bacilli</taxon>
        <taxon>Lactobacillales</taxon>
        <taxon>Lactobacillaceae</taxon>
        <taxon>Weissella</taxon>
    </lineage>
</organism>
<comment type="caution">
    <text evidence="1">The sequence shown here is derived from an EMBL/GenBank/DDBJ whole genome shotgun (WGS) entry which is preliminary data.</text>
</comment>
<keyword evidence="2" id="KW-1185">Reference proteome</keyword>
<dbReference type="Gene3D" id="3.30.2310.40">
    <property type="match status" value="1"/>
</dbReference>
<dbReference type="EMBL" id="JAOZFE010000010">
    <property type="protein sequence ID" value="MCW0953776.1"/>
    <property type="molecule type" value="Genomic_DNA"/>
</dbReference>
<sequence>MYNDATEFQISLFLKEFRNKIRSHEYYLSPRKKNLDFIREWGLSVGAVEETICSLTSKDYIKGPDPDHNHVACFVWVFATTFVEKQVYIKLQLRDELGWIISFHEAVYYMEVSK</sequence>
<dbReference type="InterPro" id="IPR038493">
    <property type="entry name" value="MqsR_sf"/>
</dbReference>
<name>A0ABT3E5S8_9LACO</name>
<evidence type="ECO:0000313" key="1">
    <source>
        <dbReference type="EMBL" id="MCW0953776.1"/>
    </source>
</evidence>
<dbReference type="Proteomes" id="UP001526225">
    <property type="component" value="Unassembled WGS sequence"/>
</dbReference>
<evidence type="ECO:0000313" key="2">
    <source>
        <dbReference type="Proteomes" id="UP001526225"/>
    </source>
</evidence>
<reference evidence="1 2" key="1">
    <citation type="submission" date="2022-10" db="EMBL/GenBank/DDBJ databases">
        <title>Weissella fermenti sp. nov., isolated from fermented cabbage.</title>
        <authorList>
            <person name="Lee J.K."/>
            <person name="Baek J.H."/>
            <person name="Choi D.G."/>
            <person name="Kim J.M."/>
            <person name="Jeon C.O."/>
        </authorList>
    </citation>
    <scope>NUCLEOTIDE SEQUENCE [LARGE SCALE GENOMIC DNA]</scope>
    <source>
        <strain evidence="1 2">KACC 18534</strain>
    </source>
</reference>
<dbReference type="RefSeq" id="WP_213408787.1">
    <property type="nucleotide sequence ID" value="NZ_CP074441.1"/>
</dbReference>
<protein>
    <submittedName>
        <fullName evidence="1">Type II toxin-antitoxin system MqsR family toxin</fullName>
    </submittedName>
</protein>
<gene>
    <name evidence="1" type="ORF">OIT44_06900</name>
</gene>